<dbReference type="EMBL" id="AXCP01008499">
    <property type="status" value="NOT_ANNOTATED_CDS"/>
    <property type="molecule type" value="Genomic_DNA"/>
</dbReference>
<dbReference type="Pfam" id="PF13903">
    <property type="entry name" value="Claudin_2"/>
    <property type="match status" value="1"/>
</dbReference>
<keyword evidence="3" id="KW-1133">Transmembrane helix</keyword>
<reference evidence="5" key="1">
    <citation type="submission" date="2022-08" db="UniProtKB">
        <authorList>
            <consortium name="EnsemblMetazoa"/>
        </authorList>
    </citation>
    <scope>IDENTIFICATION</scope>
    <source>
        <strain evidence="5">EBRO</strain>
    </source>
</reference>
<dbReference type="AlphaFoldDB" id="A0A182J8F0"/>
<dbReference type="EnsemblMetazoa" id="AATE013342-RA">
    <property type="protein sequence ID" value="AATE013342-PA.1"/>
    <property type="gene ID" value="AATE013342"/>
</dbReference>
<dbReference type="EMBL" id="AXCP01008500">
    <property type="status" value="NOT_ANNOTATED_CDS"/>
    <property type="molecule type" value="Genomic_DNA"/>
</dbReference>
<dbReference type="PANTHER" id="PTHR21215">
    <property type="entry name" value="LD36024P"/>
    <property type="match status" value="1"/>
</dbReference>
<sequence>MPCSAVTLSLATISAIIAVALLAIAFSTDNWQSYEVKRTNIQPFIAKHPDLTDSFNNRLIYYTRTRGLFRYCYPKERPPASSGKCNEWGGLSDQRGRKREFRNHRAKIYSKSYLKKQKKNCHLFFAFT</sequence>
<keyword evidence="4" id="KW-0472">Membrane</keyword>
<evidence type="ECO:0000256" key="4">
    <source>
        <dbReference type="ARBA" id="ARBA00023136"/>
    </source>
</evidence>
<keyword evidence="2" id="KW-0812">Transmembrane</keyword>
<protein>
    <submittedName>
        <fullName evidence="5">Uncharacterized protein</fullName>
    </submittedName>
</protein>
<evidence type="ECO:0000313" key="5">
    <source>
        <dbReference type="EnsemblMetazoa" id="AATE013342-PA.1"/>
    </source>
</evidence>
<dbReference type="VEuPathDB" id="VectorBase:AATE013342"/>
<dbReference type="PANTHER" id="PTHR21215:SF0">
    <property type="entry name" value="LD36024P"/>
    <property type="match status" value="1"/>
</dbReference>
<name>A0A182J8F0_ANOAO</name>
<comment type="subcellular location">
    <subcellularLocation>
        <location evidence="1">Membrane</location>
        <topology evidence="1">Multi-pass membrane protein</topology>
    </subcellularLocation>
</comment>
<proteinExistence type="predicted"/>
<organism evidence="5">
    <name type="scientific">Anopheles atroparvus</name>
    <name type="common">European mosquito</name>
    <dbReference type="NCBI Taxonomy" id="41427"/>
    <lineage>
        <taxon>Eukaryota</taxon>
        <taxon>Metazoa</taxon>
        <taxon>Ecdysozoa</taxon>
        <taxon>Arthropoda</taxon>
        <taxon>Hexapoda</taxon>
        <taxon>Insecta</taxon>
        <taxon>Pterygota</taxon>
        <taxon>Neoptera</taxon>
        <taxon>Endopterygota</taxon>
        <taxon>Diptera</taxon>
        <taxon>Nematocera</taxon>
        <taxon>Culicoidea</taxon>
        <taxon>Culicidae</taxon>
        <taxon>Anophelinae</taxon>
        <taxon>Anopheles</taxon>
    </lineage>
</organism>
<dbReference type="GO" id="GO:0016020">
    <property type="term" value="C:membrane"/>
    <property type="evidence" value="ECO:0007669"/>
    <property type="project" value="UniProtKB-SubCell"/>
</dbReference>
<dbReference type="InterPro" id="IPR004031">
    <property type="entry name" value="PMP22/EMP/MP20/Claudin"/>
</dbReference>
<evidence type="ECO:0000256" key="2">
    <source>
        <dbReference type="ARBA" id="ARBA00022692"/>
    </source>
</evidence>
<dbReference type="Gene3D" id="1.20.140.150">
    <property type="match status" value="1"/>
</dbReference>
<accession>A0A182J8F0</accession>
<evidence type="ECO:0000256" key="1">
    <source>
        <dbReference type="ARBA" id="ARBA00004141"/>
    </source>
</evidence>
<dbReference type="EMBL" id="AXCP01008501">
    <property type="status" value="NOT_ANNOTATED_CDS"/>
    <property type="molecule type" value="Genomic_DNA"/>
</dbReference>
<evidence type="ECO:0000256" key="3">
    <source>
        <dbReference type="ARBA" id="ARBA00022989"/>
    </source>
</evidence>